<evidence type="ECO:0000313" key="2">
    <source>
        <dbReference type="EMBL" id="OAG20981.1"/>
    </source>
</evidence>
<dbReference type="VEuPathDB" id="FungiDB:CC77DRAFT_845051"/>
<dbReference type="EMBL" id="KV441477">
    <property type="protein sequence ID" value="OAG20981.1"/>
    <property type="molecule type" value="Genomic_DNA"/>
</dbReference>
<dbReference type="PANTHER" id="PTHR37783">
    <property type="entry name" value="MEMBRANE PROTEIN, PUTATIVE (AFU_ORTHOLOGUE AFUA_1G04315)-RELATED"/>
    <property type="match status" value="1"/>
</dbReference>
<dbReference type="GeneID" id="29118990"/>
<dbReference type="RefSeq" id="XP_018386402.1">
    <property type="nucleotide sequence ID" value="XM_018533396.1"/>
</dbReference>
<feature type="transmembrane region" description="Helical" evidence="1">
    <location>
        <begin position="59"/>
        <end position="79"/>
    </location>
</feature>
<organism evidence="2 4">
    <name type="scientific">Alternaria alternata</name>
    <name type="common">Alternaria rot fungus</name>
    <name type="synonym">Torula alternata</name>
    <dbReference type="NCBI Taxonomy" id="5599"/>
    <lineage>
        <taxon>Eukaryota</taxon>
        <taxon>Fungi</taxon>
        <taxon>Dikarya</taxon>
        <taxon>Ascomycota</taxon>
        <taxon>Pezizomycotina</taxon>
        <taxon>Dothideomycetes</taxon>
        <taxon>Pleosporomycetidae</taxon>
        <taxon>Pleosporales</taxon>
        <taxon>Pleosporineae</taxon>
        <taxon>Pleosporaceae</taxon>
        <taxon>Alternaria</taxon>
        <taxon>Alternaria sect. Alternaria</taxon>
        <taxon>Alternaria alternata complex</taxon>
    </lineage>
</organism>
<keyword evidence="1" id="KW-1133">Transmembrane helix</keyword>
<dbReference type="KEGG" id="aalt:CC77DRAFT_845051"/>
<dbReference type="Proteomes" id="UP000291422">
    <property type="component" value="Unassembled WGS sequence"/>
</dbReference>
<keyword evidence="1" id="KW-0812">Transmembrane</keyword>
<reference evidence="3" key="3">
    <citation type="journal article" date="2019" name="J. ISSAAS">
        <title>Genomics, evolutionary history and diagnostics of the Alternaria alternata species group including apple and Asian pear pathotypes.</title>
        <authorList>
            <person name="Armitage A.D."/>
            <person name="Cockerton H.M."/>
            <person name="Sreenivasaprasad S."/>
            <person name="Woodhall J."/>
            <person name="Lane C."/>
            <person name="Harrison R.J."/>
            <person name="Clarkson J.P."/>
        </authorList>
    </citation>
    <scope>NUCLEOTIDE SEQUENCE</scope>
    <source>
        <strain evidence="3">FERA 1177</strain>
    </source>
</reference>
<keyword evidence="4" id="KW-1185">Reference proteome</keyword>
<gene>
    <name evidence="3" type="ORF">AA0117_g7812</name>
    <name evidence="2" type="ORF">CC77DRAFT_845051</name>
</gene>
<dbReference type="OMA" id="HAVETVM"/>
<keyword evidence="1" id="KW-0472">Membrane</keyword>
<protein>
    <recommendedName>
        <fullName evidence="6">Integral membrane protein</fullName>
    </recommendedName>
</protein>
<dbReference type="Proteomes" id="UP000077248">
    <property type="component" value="Unassembled WGS sequence"/>
</dbReference>
<reference evidence="5" key="2">
    <citation type="journal article" date="2019" name="bioRxiv">
        <title>Genomics, evolutionary history and diagnostics of the Alternaria alternata species group including apple and Asian pear pathotypes.</title>
        <authorList>
            <person name="Armitage A.D."/>
            <person name="Cockerton H.M."/>
            <person name="Sreenivasaprasad S."/>
            <person name="Woodhall J.W."/>
            <person name="Lane C.R."/>
            <person name="Harrison R.J."/>
            <person name="Clarkson J.P."/>
        </authorList>
    </citation>
    <scope>NUCLEOTIDE SEQUENCE [LARGE SCALE GENOMIC DNA]</scope>
    <source>
        <strain evidence="5">FERA 1177</strain>
    </source>
</reference>
<evidence type="ECO:0000313" key="4">
    <source>
        <dbReference type="Proteomes" id="UP000077248"/>
    </source>
</evidence>
<evidence type="ECO:0000313" key="5">
    <source>
        <dbReference type="Proteomes" id="UP000291422"/>
    </source>
</evidence>
<evidence type="ECO:0000313" key="3">
    <source>
        <dbReference type="EMBL" id="RYN73333.1"/>
    </source>
</evidence>
<accession>A0A177DPD5</accession>
<proteinExistence type="predicted"/>
<dbReference type="PANTHER" id="PTHR37783:SF1">
    <property type="entry name" value="MEMBRANE PROTEIN, PUTATIVE (AFU_ORTHOLOGUE AFUA_1G04315)-RELATED"/>
    <property type="match status" value="1"/>
</dbReference>
<evidence type="ECO:0008006" key="6">
    <source>
        <dbReference type="Google" id="ProtNLM"/>
    </source>
</evidence>
<evidence type="ECO:0000256" key="1">
    <source>
        <dbReference type="SAM" id="Phobius"/>
    </source>
</evidence>
<dbReference type="AlphaFoldDB" id="A0A177DPD5"/>
<name>A0A177DPD5_ALTAL</name>
<dbReference type="EMBL" id="PDXD01000021">
    <property type="protein sequence ID" value="RYN73333.1"/>
    <property type="molecule type" value="Genomic_DNA"/>
</dbReference>
<feature type="transmembrane region" description="Helical" evidence="1">
    <location>
        <begin position="21"/>
        <end position="39"/>
    </location>
</feature>
<reference evidence="2 4" key="1">
    <citation type="submission" date="2016-05" db="EMBL/GenBank/DDBJ databases">
        <title>Comparative analysis of secretome profiles of manganese(II)-oxidizing ascomycete fungi.</title>
        <authorList>
            <consortium name="DOE Joint Genome Institute"/>
            <person name="Zeiner C.A."/>
            <person name="Purvine S.O."/>
            <person name="Zink E.M."/>
            <person name="Wu S."/>
            <person name="Pasa-Tolic L."/>
            <person name="Chaput D.L."/>
            <person name="Haridas S."/>
            <person name="Grigoriev I.V."/>
            <person name="Santelli C.M."/>
            <person name="Hansel C.M."/>
        </authorList>
    </citation>
    <scope>NUCLEOTIDE SEQUENCE [LARGE SCALE GENOMIC DNA]</scope>
    <source>
        <strain evidence="2 4">SRC1lrK2f</strain>
    </source>
</reference>
<sequence length="120" mass="13381">MAPKNLRNTYTPPSHPHLKPIIICGVVMALSAAPVPAMFRPDNFGSPLPENVATAGRWIQAGLFYFLFGAHAVETVMFMKRLKEHGVGFMSAAWWKWVGTCFVGGQFCFKHFDRVVGKQL</sequence>